<evidence type="ECO:0000259" key="1">
    <source>
        <dbReference type="PROSITE" id="PS50271"/>
    </source>
</evidence>
<name>A0AAU7CWE5_9BACT</name>
<dbReference type="GO" id="GO:0008270">
    <property type="term" value="F:zinc ion binding"/>
    <property type="evidence" value="ECO:0007669"/>
    <property type="project" value="InterPro"/>
</dbReference>
<evidence type="ECO:0000313" key="2">
    <source>
        <dbReference type="EMBL" id="XBH09212.1"/>
    </source>
</evidence>
<dbReference type="Pfam" id="PF02148">
    <property type="entry name" value="zf-UBP"/>
    <property type="match status" value="1"/>
</dbReference>
<dbReference type="Gene3D" id="3.30.40.10">
    <property type="entry name" value="Zinc/RING finger domain, C3HC4 (zinc finger)"/>
    <property type="match status" value="1"/>
</dbReference>
<evidence type="ECO:0000313" key="3">
    <source>
        <dbReference type="EMBL" id="XBH12499.1"/>
    </source>
</evidence>
<dbReference type="EMBL" id="CP121194">
    <property type="protein sequence ID" value="XBH09212.1"/>
    <property type="molecule type" value="Genomic_DNA"/>
</dbReference>
<dbReference type="InterPro" id="IPR013083">
    <property type="entry name" value="Znf_RING/FYVE/PHD"/>
</dbReference>
<reference evidence="2" key="1">
    <citation type="submission" date="2023-03" db="EMBL/GenBank/DDBJ databases">
        <title>Edaphobacter sp.</title>
        <authorList>
            <person name="Huber K.J."/>
            <person name="Papendorf J."/>
            <person name="Pilke C."/>
            <person name="Bunk B."/>
            <person name="Sproeer C."/>
            <person name="Pester M."/>
        </authorList>
    </citation>
    <scope>NUCLEOTIDE SEQUENCE</scope>
    <source>
        <strain evidence="2">DSM 109919</strain>
        <strain evidence="3">DSM 109920</strain>
    </source>
</reference>
<dbReference type="RefSeq" id="WP_348266723.1">
    <property type="nucleotide sequence ID" value="NZ_CP121194.1"/>
</dbReference>
<proteinExistence type="predicted"/>
<feature type="domain" description="UBP-type" evidence="1">
    <location>
        <begin position="1"/>
        <end position="86"/>
    </location>
</feature>
<dbReference type="PROSITE" id="PS50271">
    <property type="entry name" value="ZF_UBP"/>
    <property type="match status" value="1"/>
</dbReference>
<organism evidence="2">
    <name type="scientific">Edaphobacter paludis</name>
    <dbReference type="NCBI Taxonomy" id="3035702"/>
    <lineage>
        <taxon>Bacteria</taxon>
        <taxon>Pseudomonadati</taxon>
        <taxon>Acidobacteriota</taxon>
        <taxon>Terriglobia</taxon>
        <taxon>Terriglobales</taxon>
        <taxon>Acidobacteriaceae</taxon>
        <taxon>Edaphobacter</taxon>
    </lineage>
</organism>
<accession>A0AAU7CWE5</accession>
<dbReference type="AlphaFoldDB" id="A0AAU7CWE5"/>
<protein>
    <submittedName>
        <fullName evidence="2">UBP-type zinc finger domain-containing protein</fullName>
    </submittedName>
</protein>
<dbReference type="InterPro" id="IPR001607">
    <property type="entry name" value="Znf_UBP"/>
</dbReference>
<gene>
    <name evidence="2" type="ORF">P4G45_12050</name>
    <name evidence="3" type="ORF">P8936_12460</name>
</gene>
<dbReference type="KEGG" id="epl:P4G45_12050"/>
<dbReference type="EMBL" id="CP121195">
    <property type="protein sequence ID" value="XBH12499.1"/>
    <property type="molecule type" value="Genomic_DNA"/>
</dbReference>
<sequence length="86" mass="9771">MRCTHLDQIRKVKPSSRGCEDCLKIGSSWVHLRMCLICGHVACCDSSPHRHATAHFHATKHPIMRSVEPGEDWGWCYVDEIEVDVA</sequence>
<accession>A0AAU7D3X1</accession>
<dbReference type="SUPFAM" id="SSF57850">
    <property type="entry name" value="RING/U-box"/>
    <property type="match status" value="1"/>
</dbReference>